<dbReference type="InterPro" id="IPR050950">
    <property type="entry name" value="HTH-type_LysR_regulators"/>
</dbReference>
<evidence type="ECO:0000256" key="1">
    <source>
        <dbReference type="ARBA" id="ARBA00009437"/>
    </source>
</evidence>
<dbReference type="EMBL" id="CP006773">
    <property type="protein sequence ID" value="AHD02044.1"/>
    <property type="molecule type" value="Genomic_DNA"/>
</dbReference>
<dbReference type="Gene3D" id="1.10.10.10">
    <property type="entry name" value="Winged helix-like DNA-binding domain superfamily/Winged helix DNA-binding domain"/>
    <property type="match status" value="1"/>
</dbReference>
<keyword evidence="2" id="KW-0805">Transcription regulation</keyword>
<keyword evidence="7" id="KW-1185">Reference proteome</keyword>
<evidence type="ECO:0000256" key="2">
    <source>
        <dbReference type="ARBA" id="ARBA00023015"/>
    </source>
</evidence>
<dbReference type="STRING" id="999552.METH_16360"/>
<dbReference type="HOGENOM" id="CLU_039613_6_0_5"/>
<sequence>MQLNQLRALVTLAECGSIRGAARALGLSQSAVTRTLREMERELGATLLIRQTHGTDFTTAGQSLLSHARLVLATMQRAEEDVRRLTGQVQANVRMAITPVLAAFSLRRLVADFGARYPTGSLDMDIGFMLTTLPKLTEGHLDFAVILADSATLPSDMTFVKVREIQMIPVANASAELSGPISWEDLAKRRWAINPSPASADQALLDWLGRRGIQLQQVPVYCRSPYLLSILSEADDIVELCPEPLYRKQLHAHGMQAIGVPDLPPPMQMGVVYLTHKPRSEPVQWLIDAAIRMAGRF</sequence>
<evidence type="ECO:0000256" key="3">
    <source>
        <dbReference type="ARBA" id="ARBA00023125"/>
    </source>
</evidence>
<dbReference type="PANTHER" id="PTHR30419:SF30">
    <property type="entry name" value="LYSR FAMILY TRANSCRIPTIONAL REGULATOR"/>
    <property type="match status" value="1"/>
</dbReference>
<accession>V9VWG2</accession>
<dbReference type="InterPro" id="IPR036390">
    <property type="entry name" value="WH_DNA-bd_sf"/>
</dbReference>
<evidence type="ECO:0000256" key="4">
    <source>
        <dbReference type="ARBA" id="ARBA00023163"/>
    </source>
</evidence>
<dbReference type="SUPFAM" id="SSF53850">
    <property type="entry name" value="Periplasmic binding protein-like II"/>
    <property type="match status" value="1"/>
</dbReference>
<dbReference type="RefSeq" id="WP_024091460.1">
    <property type="nucleotide sequence ID" value="NC_023135.1"/>
</dbReference>
<dbReference type="Gene3D" id="3.40.190.10">
    <property type="entry name" value="Periplasmic binding protein-like II"/>
    <property type="match status" value="2"/>
</dbReference>
<evidence type="ECO:0000313" key="7">
    <source>
        <dbReference type="Proteomes" id="UP000018780"/>
    </source>
</evidence>
<proteinExistence type="inferred from homology"/>
<dbReference type="GO" id="GO:0003677">
    <property type="term" value="F:DNA binding"/>
    <property type="evidence" value="ECO:0007669"/>
    <property type="project" value="UniProtKB-KW"/>
</dbReference>
<dbReference type="Proteomes" id="UP000018780">
    <property type="component" value="Chromosome"/>
</dbReference>
<protein>
    <submittedName>
        <fullName evidence="6">LysR family transcriptional regulator</fullName>
    </submittedName>
</protein>
<dbReference type="PROSITE" id="PS50931">
    <property type="entry name" value="HTH_LYSR"/>
    <property type="match status" value="1"/>
</dbReference>
<keyword evidence="3" id="KW-0238">DNA-binding</keyword>
<dbReference type="Pfam" id="PF00126">
    <property type="entry name" value="HTH_1"/>
    <property type="match status" value="1"/>
</dbReference>
<dbReference type="CDD" id="cd05466">
    <property type="entry name" value="PBP2_LTTR_substrate"/>
    <property type="match status" value="1"/>
</dbReference>
<dbReference type="InterPro" id="IPR005119">
    <property type="entry name" value="LysR_subst-bd"/>
</dbReference>
<dbReference type="OrthoDB" id="9815174at2"/>
<gene>
    <name evidence="6" type="ORF">METH_16360</name>
</gene>
<dbReference type="GO" id="GO:0005829">
    <property type="term" value="C:cytosol"/>
    <property type="evidence" value="ECO:0007669"/>
    <property type="project" value="TreeGrafter"/>
</dbReference>
<dbReference type="GO" id="GO:0003700">
    <property type="term" value="F:DNA-binding transcription factor activity"/>
    <property type="evidence" value="ECO:0007669"/>
    <property type="project" value="InterPro"/>
</dbReference>
<dbReference type="FunFam" id="1.10.10.10:FF:000001">
    <property type="entry name" value="LysR family transcriptional regulator"/>
    <property type="match status" value="1"/>
</dbReference>
<dbReference type="PATRIC" id="fig|999552.6.peg.3267"/>
<evidence type="ECO:0000259" key="5">
    <source>
        <dbReference type="PROSITE" id="PS50931"/>
    </source>
</evidence>
<evidence type="ECO:0000313" key="6">
    <source>
        <dbReference type="EMBL" id="AHD02044.1"/>
    </source>
</evidence>
<dbReference type="InterPro" id="IPR036388">
    <property type="entry name" value="WH-like_DNA-bd_sf"/>
</dbReference>
<dbReference type="AlphaFoldDB" id="V9VWG2"/>
<comment type="similarity">
    <text evidence="1">Belongs to the LysR transcriptional regulatory family.</text>
</comment>
<name>V9VWG2_9RHOB</name>
<organism evidence="6 7">
    <name type="scientific">Leisingera methylohalidivorans DSM 14336</name>
    <dbReference type="NCBI Taxonomy" id="999552"/>
    <lineage>
        <taxon>Bacteria</taxon>
        <taxon>Pseudomonadati</taxon>
        <taxon>Pseudomonadota</taxon>
        <taxon>Alphaproteobacteria</taxon>
        <taxon>Rhodobacterales</taxon>
        <taxon>Roseobacteraceae</taxon>
        <taxon>Leisingera</taxon>
    </lineage>
</organism>
<dbReference type="PRINTS" id="PR00039">
    <property type="entry name" value="HTHLYSR"/>
</dbReference>
<dbReference type="InterPro" id="IPR000847">
    <property type="entry name" value="LysR_HTH_N"/>
</dbReference>
<keyword evidence="4" id="KW-0804">Transcription</keyword>
<dbReference type="PANTHER" id="PTHR30419">
    <property type="entry name" value="HTH-TYPE TRANSCRIPTIONAL REGULATOR YBHD"/>
    <property type="match status" value="1"/>
</dbReference>
<dbReference type="KEGG" id="lmd:METH_16360"/>
<dbReference type="Pfam" id="PF03466">
    <property type="entry name" value="LysR_substrate"/>
    <property type="match status" value="1"/>
</dbReference>
<dbReference type="SUPFAM" id="SSF46785">
    <property type="entry name" value="Winged helix' DNA-binding domain"/>
    <property type="match status" value="1"/>
</dbReference>
<reference evidence="6 7" key="1">
    <citation type="submission" date="2013-09" db="EMBL/GenBank/DDBJ databases">
        <authorList>
            <consortium name="DOE Joint Genome Institute"/>
            <person name="Klenk H.-P."/>
            <person name="Huntemann M."/>
            <person name="Han J."/>
            <person name="Chen A."/>
            <person name="Kyrpides N."/>
            <person name="Mavromatis K."/>
            <person name="Markowitz V."/>
            <person name="Palaniappan K."/>
            <person name="Ivanova N."/>
            <person name="Schaumberg A."/>
            <person name="Pati A."/>
            <person name="Liolios K."/>
            <person name="Nordberg H.P."/>
            <person name="Cantor M.N."/>
            <person name="Hua S.X."/>
            <person name="Woyke T."/>
        </authorList>
    </citation>
    <scope>NUCLEOTIDE SEQUENCE [LARGE SCALE GENOMIC DNA]</scope>
    <source>
        <strain evidence="6 7">DSM 14336</strain>
    </source>
</reference>
<feature type="domain" description="HTH lysR-type" evidence="5">
    <location>
        <begin position="1"/>
        <end position="58"/>
    </location>
</feature>